<dbReference type="Proteomes" id="UP000267096">
    <property type="component" value="Unassembled WGS sequence"/>
</dbReference>
<evidence type="ECO:0000313" key="3">
    <source>
        <dbReference type="WBParaSite" id="ASIM_0001723101-mRNA-1"/>
    </source>
</evidence>
<name>A0A0M3K8E0_ANISI</name>
<reference evidence="3" key="1">
    <citation type="submission" date="2017-02" db="UniProtKB">
        <authorList>
            <consortium name="WormBaseParasite"/>
        </authorList>
    </citation>
    <scope>IDENTIFICATION</scope>
</reference>
<evidence type="ECO:0000313" key="1">
    <source>
        <dbReference type="EMBL" id="VDK58320.1"/>
    </source>
</evidence>
<reference evidence="1 2" key="2">
    <citation type="submission" date="2018-11" db="EMBL/GenBank/DDBJ databases">
        <authorList>
            <consortium name="Pathogen Informatics"/>
        </authorList>
    </citation>
    <scope>NUCLEOTIDE SEQUENCE [LARGE SCALE GENOMIC DNA]</scope>
</reference>
<dbReference type="WBParaSite" id="ASIM_0001723101-mRNA-1">
    <property type="protein sequence ID" value="ASIM_0001723101-mRNA-1"/>
    <property type="gene ID" value="ASIM_0001723101"/>
</dbReference>
<dbReference type="AlphaFoldDB" id="A0A0M3K8E0"/>
<protein>
    <submittedName>
        <fullName evidence="3">Ku domain-containing protein</fullName>
    </submittedName>
</protein>
<dbReference type="OrthoDB" id="5777816at2759"/>
<keyword evidence="2" id="KW-1185">Reference proteome</keyword>
<gene>
    <name evidence="1" type="ORF">ASIM_LOCUS16638</name>
</gene>
<dbReference type="EMBL" id="UYRR01033269">
    <property type="protein sequence ID" value="VDK58320.1"/>
    <property type="molecule type" value="Genomic_DNA"/>
</dbReference>
<accession>A0A0M3K8E0</accession>
<proteinExistence type="predicted"/>
<organism evidence="3">
    <name type="scientific">Anisakis simplex</name>
    <name type="common">Herring worm</name>
    <dbReference type="NCBI Taxonomy" id="6269"/>
    <lineage>
        <taxon>Eukaryota</taxon>
        <taxon>Metazoa</taxon>
        <taxon>Ecdysozoa</taxon>
        <taxon>Nematoda</taxon>
        <taxon>Chromadorea</taxon>
        <taxon>Rhabditida</taxon>
        <taxon>Spirurina</taxon>
        <taxon>Ascaridomorpha</taxon>
        <taxon>Ascaridoidea</taxon>
        <taxon>Anisakidae</taxon>
        <taxon>Anisakis</taxon>
        <taxon>Anisakis simplex complex</taxon>
    </lineage>
</organism>
<evidence type="ECO:0000313" key="2">
    <source>
        <dbReference type="Proteomes" id="UP000267096"/>
    </source>
</evidence>
<sequence length="69" mass="7868">MRLTCWLVRQRGSKPKISLADEVVDGPRTLDDPKVLYPAALLPEMEDDARAEELDEFAVTRLLKELQKS</sequence>